<reference evidence="1" key="1">
    <citation type="submission" date="2020-11" db="EMBL/GenBank/DDBJ databases">
        <authorList>
            <person name="Tran Van P."/>
        </authorList>
    </citation>
    <scope>NUCLEOTIDE SEQUENCE</scope>
</reference>
<proteinExistence type="predicted"/>
<evidence type="ECO:0000313" key="1">
    <source>
        <dbReference type="EMBL" id="CAD7420008.1"/>
    </source>
</evidence>
<accession>A0A7R9DUU9</accession>
<protein>
    <submittedName>
        <fullName evidence="1">Uncharacterized protein</fullName>
    </submittedName>
</protein>
<gene>
    <name evidence="1" type="ORF">TPSB3V08_LOCUS13423</name>
</gene>
<dbReference type="AlphaFoldDB" id="A0A7R9DUU9"/>
<name>A0A7R9DUU9_TIMPO</name>
<sequence length="106" mass="11967">MNTMNYNLDTTVNLGPLTLDAMALQLYCGLFIAKDFFMCGGTDTNLFRVVDTRNMSSLGILRGMDKGVYSMDVGPLVRRARQSFHIPHLPRVAFCAGRKIYELDFH</sequence>
<organism evidence="1">
    <name type="scientific">Timema poppense</name>
    <name type="common">Walking stick</name>
    <dbReference type="NCBI Taxonomy" id="170557"/>
    <lineage>
        <taxon>Eukaryota</taxon>
        <taxon>Metazoa</taxon>
        <taxon>Ecdysozoa</taxon>
        <taxon>Arthropoda</taxon>
        <taxon>Hexapoda</taxon>
        <taxon>Insecta</taxon>
        <taxon>Pterygota</taxon>
        <taxon>Neoptera</taxon>
        <taxon>Polyneoptera</taxon>
        <taxon>Phasmatodea</taxon>
        <taxon>Timematodea</taxon>
        <taxon>Timematoidea</taxon>
        <taxon>Timematidae</taxon>
        <taxon>Timema</taxon>
    </lineage>
</organism>
<dbReference type="EMBL" id="OD025919">
    <property type="protein sequence ID" value="CAD7420008.1"/>
    <property type="molecule type" value="Genomic_DNA"/>
</dbReference>